<feature type="region of interest" description="Disordered" evidence="1">
    <location>
        <begin position="76"/>
        <end position="204"/>
    </location>
</feature>
<evidence type="ECO:0000313" key="2">
    <source>
        <dbReference type="EMBL" id="KAK6115634.1"/>
    </source>
</evidence>
<feature type="compositionally biased region" description="Polar residues" evidence="1">
    <location>
        <begin position="733"/>
        <end position="759"/>
    </location>
</feature>
<organism evidence="2 3">
    <name type="scientific">Rehmannia glutinosa</name>
    <name type="common">Chinese foxglove</name>
    <dbReference type="NCBI Taxonomy" id="99300"/>
    <lineage>
        <taxon>Eukaryota</taxon>
        <taxon>Viridiplantae</taxon>
        <taxon>Streptophyta</taxon>
        <taxon>Embryophyta</taxon>
        <taxon>Tracheophyta</taxon>
        <taxon>Spermatophyta</taxon>
        <taxon>Magnoliopsida</taxon>
        <taxon>eudicotyledons</taxon>
        <taxon>Gunneridae</taxon>
        <taxon>Pentapetalae</taxon>
        <taxon>asterids</taxon>
        <taxon>lamiids</taxon>
        <taxon>Lamiales</taxon>
        <taxon>Orobanchaceae</taxon>
        <taxon>Rehmannieae</taxon>
        <taxon>Rehmannia</taxon>
    </lineage>
</organism>
<feature type="region of interest" description="Disordered" evidence="1">
    <location>
        <begin position="221"/>
        <end position="263"/>
    </location>
</feature>
<dbReference type="InterPro" id="IPR029005">
    <property type="entry name" value="LIM-bd/SEUSS"/>
</dbReference>
<evidence type="ECO:0000313" key="3">
    <source>
        <dbReference type="Proteomes" id="UP001318860"/>
    </source>
</evidence>
<gene>
    <name evidence="2" type="ORF">DH2020_007903</name>
</gene>
<feature type="compositionally biased region" description="Low complexity" evidence="1">
    <location>
        <begin position="76"/>
        <end position="86"/>
    </location>
</feature>
<dbReference type="Proteomes" id="UP001318860">
    <property type="component" value="Unassembled WGS sequence"/>
</dbReference>
<accession>A0ABR0TZU9</accession>
<dbReference type="PANTHER" id="PTHR10378">
    <property type="entry name" value="LIM DOMAIN-BINDING PROTEIN"/>
    <property type="match status" value="1"/>
</dbReference>
<feature type="compositionally biased region" description="Polar residues" evidence="1">
    <location>
        <begin position="304"/>
        <end position="316"/>
    </location>
</feature>
<feature type="compositionally biased region" description="Polar residues" evidence="1">
    <location>
        <begin position="798"/>
        <end position="810"/>
    </location>
</feature>
<dbReference type="Pfam" id="PF01803">
    <property type="entry name" value="LIM_bind"/>
    <property type="match status" value="1"/>
</dbReference>
<feature type="compositionally biased region" description="Low complexity" evidence="1">
    <location>
        <begin position="245"/>
        <end position="263"/>
    </location>
</feature>
<keyword evidence="3" id="KW-1185">Reference proteome</keyword>
<feature type="region of interest" description="Disordered" evidence="1">
    <location>
        <begin position="651"/>
        <end position="717"/>
    </location>
</feature>
<feature type="compositionally biased region" description="Polar residues" evidence="1">
    <location>
        <begin position="679"/>
        <end position="717"/>
    </location>
</feature>
<reference evidence="2 3" key="1">
    <citation type="journal article" date="2021" name="Comput. Struct. Biotechnol. J.">
        <title>De novo genome assembly of the potent medicinal plant Rehmannia glutinosa using nanopore technology.</title>
        <authorList>
            <person name="Ma L."/>
            <person name="Dong C."/>
            <person name="Song C."/>
            <person name="Wang X."/>
            <person name="Zheng X."/>
            <person name="Niu Y."/>
            <person name="Chen S."/>
            <person name="Feng W."/>
        </authorList>
    </citation>
    <scope>NUCLEOTIDE SEQUENCE [LARGE SCALE GENOMIC DNA]</scope>
    <source>
        <strain evidence="2">DH-2019</strain>
    </source>
</reference>
<feature type="region of interest" description="Disordered" evidence="1">
    <location>
        <begin position="733"/>
        <end position="823"/>
    </location>
</feature>
<feature type="compositionally biased region" description="Low complexity" evidence="1">
    <location>
        <begin position="777"/>
        <end position="790"/>
    </location>
</feature>
<evidence type="ECO:0008006" key="4">
    <source>
        <dbReference type="Google" id="ProtNLM"/>
    </source>
</evidence>
<feature type="region of interest" description="Disordered" evidence="1">
    <location>
        <begin position="296"/>
        <end position="318"/>
    </location>
</feature>
<comment type="caution">
    <text evidence="2">The sequence shown here is derived from an EMBL/GenBank/DDBJ whole genome shotgun (WGS) entry which is preliminary data.</text>
</comment>
<sequence length="960" mass="104052">MVPQGPPTPHGGAQPVPPSLLRSNSGLLGGQGGGMPSQNAFPSLVSPRNQFNNLNMLGNVPNVSSLFHQSFVNGGPSSGLSGPGSSQRGLLDGGAESGVGNGMGFNTPSSSYISSSITANPNSSGQVQGQQQFSNPSGSQMMTDQQQAQQLDPQNFQHNQQQFSMPSNSQQQQQSQQQQFQSMRPGLGGVGPVKLEPQTNNEQAPQLQALRNIGSVKMEPQQLQSMRSVGPVKMEPQHSDPSLFLHQQQQQQQHQQQQQQQQLLLSRQSSQAAAAAQILHQQRLMQIQHQQQQQLLKAMPQQRSPLQPQFQPQNMPIRSPVKPVYEPGMCARRLTHYMYQQQHRPEDNNIEFWRKFVAEYFAPNAKKKWCVSMYGSGRQTTGVFPQVVMVSHALALVLFFLEYPLKMSVPSPNPIPKLHDTNIDLEKATVEVLPRLFKIKYESGTLEELLYVDMPREYQNSSGQIVLDYAKAIQESVFEQLRVVRDGQLRIVFSPDLKICSWEFCARRHEELIPRRLLIPQVSQLGTAAQKYQAATQNTSPSVSVSELQNNCNMRWARRAKPKTPPVPKGGRCVGGARLSSPGRAFWRRSGARYRFVASARQLAKALEVPLVNDLGYTKRYVRCLQISEVVNSMKDLIDYSRETGAGPMESLAKFPRRTNPSPAFQGQAQQPEGQHQQTMNQNSNNDNSVQPAAMQLASTTGTPSANNNAMNSGLTTSSTSTIVGLLHQNSMNSRHQNPISSVNTSYGGNNSVQMPSPGSSNTMPQTNPPPSPFQSPTPSSSNNNPQPTSHGSLSGAHVNSPNISMQQPAISGDADANDSQSSVQKIIHDMMMSSQLGGGGMVGLGSDMKNVNGVLSTSGNAGMNGGNILVGTGVANGNAGIGVSGFGSIGNGLGQSAMVNGIRAALGNNSLSMNGRVGMTMGREQSMNSQQQDMSNQLLTGLGAVNGFNNLQFDWKASP</sequence>
<feature type="compositionally biased region" description="Low complexity" evidence="1">
    <location>
        <begin position="109"/>
        <end position="183"/>
    </location>
</feature>
<feature type="region of interest" description="Disordered" evidence="1">
    <location>
        <begin position="1"/>
        <end position="44"/>
    </location>
</feature>
<dbReference type="EMBL" id="JABTTQ020003506">
    <property type="protein sequence ID" value="KAK6115634.1"/>
    <property type="molecule type" value="Genomic_DNA"/>
</dbReference>
<evidence type="ECO:0000256" key="1">
    <source>
        <dbReference type="SAM" id="MobiDB-lite"/>
    </source>
</evidence>
<proteinExistence type="predicted"/>
<name>A0ABR0TZU9_REHGL</name>
<protein>
    <recommendedName>
        <fullName evidence="4">Transcriptional corepressor SEUSS-like protein</fullName>
    </recommendedName>
</protein>
<feature type="compositionally biased region" description="Low complexity" evidence="1">
    <location>
        <begin position="663"/>
        <end position="678"/>
    </location>
</feature>
<feature type="compositionally biased region" description="Gly residues" evidence="1">
    <location>
        <begin position="91"/>
        <end position="103"/>
    </location>
</feature>
<feature type="compositionally biased region" description="Pro residues" evidence="1">
    <location>
        <begin position="767"/>
        <end position="776"/>
    </location>
</feature>